<dbReference type="InterPro" id="IPR018484">
    <property type="entry name" value="FGGY_N"/>
</dbReference>
<feature type="domain" description="Carbohydrate kinase FGGY C-terminal" evidence="11">
    <location>
        <begin position="275"/>
        <end position="435"/>
    </location>
</feature>
<dbReference type="CDD" id="cd07808">
    <property type="entry name" value="ASKHA_NBD_FGGY_EcXK-like"/>
    <property type="match status" value="1"/>
</dbReference>
<evidence type="ECO:0000313" key="12">
    <source>
        <dbReference type="EMBL" id="KKR04711.1"/>
    </source>
</evidence>
<keyword evidence="3 8" id="KW-0808">Transferase</keyword>
<evidence type="ECO:0000259" key="10">
    <source>
        <dbReference type="Pfam" id="PF00370"/>
    </source>
</evidence>
<feature type="domain" description="Carbohydrate kinase FGGY N-terminal" evidence="10">
    <location>
        <begin position="6"/>
        <end position="238"/>
    </location>
</feature>
<dbReference type="InterPro" id="IPR000577">
    <property type="entry name" value="Carb_kinase_FGGY"/>
</dbReference>
<keyword evidence="5 8" id="KW-0418">Kinase</keyword>
<evidence type="ECO:0000256" key="2">
    <source>
        <dbReference type="ARBA" id="ARBA00022629"/>
    </source>
</evidence>
<dbReference type="Pfam" id="PF00370">
    <property type="entry name" value="FGGY_N"/>
    <property type="match status" value="1"/>
</dbReference>
<evidence type="ECO:0000256" key="7">
    <source>
        <dbReference type="ARBA" id="ARBA00023277"/>
    </source>
</evidence>
<dbReference type="AlphaFoldDB" id="A0A0G0MWB8"/>
<gene>
    <name evidence="9" type="primary">xylB</name>
    <name evidence="12" type="ORF">UT30_C0004G0024</name>
</gene>
<comment type="catalytic activity">
    <reaction evidence="9">
        <text>D-xylulose + ATP = D-xylulose 5-phosphate + ADP + H(+)</text>
        <dbReference type="Rhea" id="RHEA:10964"/>
        <dbReference type="ChEBI" id="CHEBI:15378"/>
        <dbReference type="ChEBI" id="CHEBI:17140"/>
        <dbReference type="ChEBI" id="CHEBI:30616"/>
        <dbReference type="ChEBI" id="CHEBI:57737"/>
        <dbReference type="ChEBI" id="CHEBI:456216"/>
        <dbReference type="EC" id="2.7.1.17"/>
    </reaction>
</comment>
<dbReference type="InterPro" id="IPR050406">
    <property type="entry name" value="FGGY_Carb_Kinase"/>
</dbReference>
<evidence type="ECO:0000256" key="8">
    <source>
        <dbReference type="RuleBase" id="RU003733"/>
    </source>
</evidence>
<evidence type="ECO:0000256" key="1">
    <source>
        <dbReference type="ARBA" id="ARBA00009156"/>
    </source>
</evidence>
<evidence type="ECO:0000256" key="6">
    <source>
        <dbReference type="ARBA" id="ARBA00022840"/>
    </source>
</evidence>
<organism evidence="12 13">
    <name type="scientific">Candidatus Uhrbacteria bacterium GW2011_GWF2_39_13</name>
    <dbReference type="NCBI Taxonomy" id="1618995"/>
    <lineage>
        <taxon>Bacteria</taxon>
        <taxon>Candidatus Uhriibacteriota</taxon>
    </lineage>
</organism>
<dbReference type="EMBL" id="LBWG01000004">
    <property type="protein sequence ID" value="KKR04711.1"/>
    <property type="molecule type" value="Genomic_DNA"/>
</dbReference>
<evidence type="ECO:0000259" key="11">
    <source>
        <dbReference type="Pfam" id="PF02782"/>
    </source>
</evidence>
<evidence type="ECO:0000313" key="13">
    <source>
        <dbReference type="Proteomes" id="UP000033935"/>
    </source>
</evidence>
<evidence type="ECO:0000256" key="4">
    <source>
        <dbReference type="ARBA" id="ARBA00022741"/>
    </source>
</evidence>
<sequence length="494" mass="54428">MNKDLLLGIDFGTGGCKVTLIDTGGNLIDSVSGEYNTSHPQPGYAEQNPADWHATMCTILRKLKHREKIAAVALDSYTHGAVLLDGKLNVIRPTIIWTDQRSVKECGFLKKNYFALIFNTAYQTPTPTWTLPQMLWLKNNEPENLKKVKHILFVKDYIRFLLTGEMACDCIESQGTLFWDMKNSCWSEELCALADISVKALPRIGRPTDIAGKLTAGAALETGLPEGIPVIMGASDSAVEDYASGAIESGQCILKLATAGNVNVMTSNAHPHPETLTYSHVVPGMWYTVTATNAAAACQRWFRDNFCTPETTYQELNQLAAKSPPGSGGVFFHPYLMGERSPYWDPFLRGSFTGLSMGSCKADLSRALLEGVAFSLRDCYSTIEKMGLETHEFILIGGGAKNELWCRIISDVFNAPVKCPSICDASFGSALLAGVGTGVFPDEISAVRQCLKFDRKILPDADNAEFYAKQFRHYRNIHDELAGVYRNINNKDME</sequence>
<dbReference type="PROSITE" id="PS00445">
    <property type="entry name" value="FGGY_KINASES_2"/>
    <property type="match status" value="1"/>
</dbReference>
<comment type="caution">
    <text evidence="12">The sequence shown here is derived from an EMBL/GenBank/DDBJ whole genome shotgun (WGS) entry which is preliminary data.</text>
</comment>
<dbReference type="GO" id="GO:0004856">
    <property type="term" value="F:D-xylulokinase activity"/>
    <property type="evidence" value="ECO:0007669"/>
    <property type="project" value="UniProtKB-EC"/>
</dbReference>
<dbReference type="InterPro" id="IPR006000">
    <property type="entry name" value="Xylulokinase"/>
</dbReference>
<reference evidence="12 13" key="1">
    <citation type="journal article" date="2015" name="Nature">
        <title>rRNA introns, odd ribosomes, and small enigmatic genomes across a large radiation of phyla.</title>
        <authorList>
            <person name="Brown C.T."/>
            <person name="Hug L.A."/>
            <person name="Thomas B.C."/>
            <person name="Sharon I."/>
            <person name="Castelle C.J."/>
            <person name="Singh A."/>
            <person name="Wilkins M.J."/>
            <person name="Williams K.H."/>
            <person name="Banfield J.F."/>
        </authorList>
    </citation>
    <scope>NUCLEOTIDE SEQUENCE [LARGE SCALE GENOMIC DNA]</scope>
</reference>
<comment type="similarity">
    <text evidence="1 8">Belongs to the FGGY kinase family.</text>
</comment>
<evidence type="ECO:0000256" key="9">
    <source>
        <dbReference type="RuleBase" id="RU364073"/>
    </source>
</evidence>
<dbReference type="GO" id="GO:0005524">
    <property type="term" value="F:ATP binding"/>
    <property type="evidence" value="ECO:0007669"/>
    <property type="project" value="UniProtKB-KW"/>
</dbReference>
<keyword evidence="7 9" id="KW-0119">Carbohydrate metabolism</keyword>
<evidence type="ECO:0000256" key="3">
    <source>
        <dbReference type="ARBA" id="ARBA00022679"/>
    </source>
</evidence>
<dbReference type="Proteomes" id="UP000033935">
    <property type="component" value="Unassembled WGS sequence"/>
</dbReference>
<keyword evidence="4 9" id="KW-0547">Nucleotide-binding</keyword>
<dbReference type="Pfam" id="PF02782">
    <property type="entry name" value="FGGY_C"/>
    <property type="match status" value="1"/>
</dbReference>
<keyword evidence="2 9" id="KW-0859">Xylose metabolism</keyword>
<dbReference type="PATRIC" id="fig|1618995.3.peg.241"/>
<dbReference type="SUPFAM" id="SSF53067">
    <property type="entry name" value="Actin-like ATPase domain"/>
    <property type="match status" value="2"/>
</dbReference>
<dbReference type="NCBIfam" id="TIGR01312">
    <property type="entry name" value="XylB"/>
    <property type="match status" value="1"/>
</dbReference>
<dbReference type="InterPro" id="IPR018485">
    <property type="entry name" value="FGGY_C"/>
</dbReference>
<dbReference type="InterPro" id="IPR018483">
    <property type="entry name" value="Carb_kinase_FGGY_CS"/>
</dbReference>
<dbReference type="GO" id="GO:0042732">
    <property type="term" value="P:D-xylose metabolic process"/>
    <property type="evidence" value="ECO:0007669"/>
    <property type="project" value="UniProtKB-KW"/>
</dbReference>
<proteinExistence type="inferred from homology"/>
<dbReference type="PANTHER" id="PTHR43095">
    <property type="entry name" value="SUGAR KINASE"/>
    <property type="match status" value="1"/>
</dbReference>
<protein>
    <recommendedName>
        <fullName evidence="9">Xylulose kinase</fullName>
        <shortName evidence="9">Xylulokinase</shortName>
        <ecNumber evidence="9">2.7.1.17</ecNumber>
    </recommendedName>
</protein>
<dbReference type="InterPro" id="IPR043129">
    <property type="entry name" value="ATPase_NBD"/>
</dbReference>
<accession>A0A0G0MWB8</accession>
<evidence type="ECO:0000256" key="5">
    <source>
        <dbReference type="ARBA" id="ARBA00022777"/>
    </source>
</evidence>
<dbReference type="EC" id="2.7.1.17" evidence="9"/>
<keyword evidence="6 9" id="KW-0067">ATP-binding</keyword>
<dbReference type="PANTHER" id="PTHR43095:SF5">
    <property type="entry name" value="XYLULOSE KINASE"/>
    <property type="match status" value="1"/>
</dbReference>
<name>A0A0G0MWB8_9BACT</name>
<dbReference type="PIRSF" id="PIRSF000538">
    <property type="entry name" value="GlpK"/>
    <property type="match status" value="1"/>
</dbReference>
<dbReference type="Gene3D" id="3.30.420.40">
    <property type="match status" value="2"/>
</dbReference>
<dbReference type="GO" id="GO:0005997">
    <property type="term" value="P:xylulose metabolic process"/>
    <property type="evidence" value="ECO:0007669"/>
    <property type="project" value="InterPro"/>
</dbReference>